<protein>
    <submittedName>
        <fullName evidence="1">Uncharacterized protein</fullName>
    </submittedName>
</protein>
<gene>
    <name evidence="1" type="ORF">KC01_LOCUS22259</name>
</gene>
<dbReference type="AlphaFoldDB" id="A0AAV2KYF2"/>
<proteinExistence type="predicted"/>
<accession>A0AAV2KYF2</accession>
<sequence>MDDAEEEEGMMGVTPARTDGLFIALNHKSPRSYALRFSFSAIGVRTGRWKLQNEWMLLGQREGVNEGKQKEQGGPKEEHYFYPDHSPSLHPCMVLPPPKLPVALTQSTGSLLAD</sequence>
<organism evidence="1 2">
    <name type="scientific">Knipowitschia caucasica</name>
    <name type="common">Caucasian dwarf goby</name>
    <name type="synonym">Pomatoschistus caucasicus</name>
    <dbReference type="NCBI Taxonomy" id="637954"/>
    <lineage>
        <taxon>Eukaryota</taxon>
        <taxon>Metazoa</taxon>
        <taxon>Chordata</taxon>
        <taxon>Craniata</taxon>
        <taxon>Vertebrata</taxon>
        <taxon>Euteleostomi</taxon>
        <taxon>Actinopterygii</taxon>
        <taxon>Neopterygii</taxon>
        <taxon>Teleostei</taxon>
        <taxon>Neoteleostei</taxon>
        <taxon>Acanthomorphata</taxon>
        <taxon>Gobiaria</taxon>
        <taxon>Gobiiformes</taxon>
        <taxon>Gobioidei</taxon>
        <taxon>Gobiidae</taxon>
        <taxon>Gobiinae</taxon>
        <taxon>Knipowitschia</taxon>
    </lineage>
</organism>
<dbReference type="EMBL" id="OZ035824">
    <property type="protein sequence ID" value="CAL1593107.1"/>
    <property type="molecule type" value="Genomic_DNA"/>
</dbReference>
<keyword evidence="2" id="KW-1185">Reference proteome</keyword>
<reference evidence="1 2" key="1">
    <citation type="submission" date="2024-04" db="EMBL/GenBank/DDBJ databases">
        <authorList>
            <person name="Waldvogel A.-M."/>
            <person name="Schoenle A."/>
        </authorList>
    </citation>
    <scope>NUCLEOTIDE SEQUENCE [LARGE SCALE GENOMIC DNA]</scope>
</reference>
<evidence type="ECO:0000313" key="1">
    <source>
        <dbReference type="EMBL" id="CAL1593107.1"/>
    </source>
</evidence>
<dbReference type="Proteomes" id="UP001497482">
    <property type="component" value="Chromosome 2"/>
</dbReference>
<evidence type="ECO:0000313" key="2">
    <source>
        <dbReference type="Proteomes" id="UP001497482"/>
    </source>
</evidence>
<name>A0AAV2KYF2_KNICA</name>